<comment type="caution">
    <text evidence="1">The sequence shown here is derived from an EMBL/GenBank/DDBJ whole genome shotgun (WGS) entry which is preliminary data.</text>
</comment>
<name>A0A1M2I6L3_ECOLX</name>
<dbReference type="AlphaFoldDB" id="A0A1M2I6L3"/>
<protein>
    <submittedName>
        <fullName evidence="1">Uncharacterized protein</fullName>
    </submittedName>
</protein>
<organism evidence="1 2">
    <name type="scientific">Escherichia coli</name>
    <dbReference type="NCBI Taxonomy" id="562"/>
    <lineage>
        <taxon>Bacteria</taxon>
        <taxon>Pseudomonadati</taxon>
        <taxon>Pseudomonadota</taxon>
        <taxon>Gammaproteobacteria</taxon>
        <taxon>Enterobacterales</taxon>
        <taxon>Enterobacteriaceae</taxon>
        <taxon>Escherichia</taxon>
    </lineage>
</organism>
<dbReference type="EMBL" id="MOKI01000008">
    <property type="protein sequence ID" value="OJR56131.1"/>
    <property type="molecule type" value="Genomic_DNA"/>
</dbReference>
<accession>A0A1M2I6L3</accession>
<evidence type="ECO:0000313" key="2">
    <source>
        <dbReference type="Proteomes" id="UP000184277"/>
    </source>
</evidence>
<sequence>MNRYHCVLPRHYFGQIMRSRIPAVTLRNLSTVPQPGDELEIAVAGPDRSASCVTADVLNAVPVGGDWLVAIRFRQDPFAPEPLTPAGRIMQNWRDECAKANCEKLINRIATTNRHAALARRIYPAKPTQPTGVKRP</sequence>
<proteinExistence type="predicted"/>
<gene>
    <name evidence="1" type="ORF">BK383_05880</name>
</gene>
<dbReference type="Proteomes" id="UP000184277">
    <property type="component" value="Unassembled WGS sequence"/>
</dbReference>
<reference evidence="1 2" key="1">
    <citation type="submission" date="2016-10" db="EMBL/GenBank/DDBJ databases">
        <title>Comprehensive resistome analysis reveals the prevalence of NDM and MCR-1 in Chinese poultry production.</title>
        <authorList>
            <person name="Wang Y."/>
            <person name="Zhang R."/>
            <person name="Li J."/>
            <person name="Wu Z."/>
            <person name="Wenjuan Y."/>
            <person name="Schwarz S."/>
            <person name="Tyrrell J."/>
            <person name="Zheng Y."/>
            <person name="Wang S."/>
            <person name="Shen Z."/>
            <person name="Liu Z."/>
            <person name="Lei L."/>
            <person name="Li M."/>
            <person name="Zhang Q."/>
            <person name="Wu C."/>
            <person name="Zhang Q."/>
            <person name="Wu Y."/>
            <person name="Walsh T."/>
            <person name="Shen J."/>
        </authorList>
    </citation>
    <scope>NUCLEOTIDE SEQUENCE [LARGE SCALE GENOMIC DNA]</scope>
    <source>
        <strain evidence="1 2">570</strain>
    </source>
</reference>
<dbReference type="RefSeq" id="WP_072713107.1">
    <property type="nucleotide sequence ID" value="NZ_JAWIGT010000002.1"/>
</dbReference>
<evidence type="ECO:0000313" key="1">
    <source>
        <dbReference type="EMBL" id="OJR56131.1"/>
    </source>
</evidence>